<proteinExistence type="predicted"/>
<dbReference type="Pfam" id="PF12675">
    <property type="entry name" value="DUF3795"/>
    <property type="match status" value="1"/>
</dbReference>
<reference evidence="1 2" key="1">
    <citation type="journal article" date="2019" name="Anaerobe">
        <title>Detection of Robinsoniella peoriensis in multiple bone samples of a trauma patient.</title>
        <authorList>
            <person name="Schrottner P."/>
            <person name="Hartwich K."/>
            <person name="Bunk B."/>
            <person name="Schober I."/>
            <person name="Helbig S."/>
            <person name="Rudolph W.W."/>
            <person name="Gunzer F."/>
        </authorList>
    </citation>
    <scope>NUCLEOTIDE SEQUENCE [LARGE SCALE GENOMIC DNA]</scope>
    <source>
        <strain evidence="1 2">DSM 106044</strain>
    </source>
</reference>
<dbReference type="AlphaFoldDB" id="A0A4U8QD45"/>
<name>A0A4U8QD45_9FIRM</name>
<evidence type="ECO:0000313" key="2">
    <source>
        <dbReference type="Proteomes" id="UP000306509"/>
    </source>
</evidence>
<dbReference type="OrthoDB" id="9803966at2"/>
<dbReference type="STRING" id="180332.GCA_000797495_03163"/>
<dbReference type="EMBL" id="QGQD01000014">
    <property type="protein sequence ID" value="TLD02484.1"/>
    <property type="molecule type" value="Genomic_DNA"/>
</dbReference>
<evidence type="ECO:0000313" key="1">
    <source>
        <dbReference type="EMBL" id="TLD02484.1"/>
    </source>
</evidence>
<gene>
    <name evidence="1" type="ORF">DSM106044_00614</name>
</gene>
<dbReference type="RefSeq" id="WP_027296501.1">
    <property type="nucleotide sequence ID" value="NZ_CABMJZ010000051.1"/>
</dbReference>
<keyword evidence="2" id="KW-1185">Reference proteome</keyword>
<evidence type="ECO:0008006" key="3">
    <source>
        <dbReference type="Google" id="ProtNLM"/>
    </source>
</evidence>
<dbReference type="InterPro" id="IPR024227">
    <property type="entry name" value="DUF3795"/>
</dbReference>
<organism evidence="1 2">
    <name type="scientific">Robinsoniella peoriensis</name>
    <dbReference type="NCBI Taxonomy" id="180332"/>
    <lineage>
        <taxon>Bacteria</taxon>
        <taxon>Bacillati</taxon>
        <taxon>Bacillota</taxon>
        <taxon>Clostridia</taxon>
        <taxon>Lachnospirales</taxon>
        <taxon>Lachnospiraceae</taxon>
        <taxon>Robinsoniella</taxon>
    </lineage>
</organism>
<sequence length="85" mass="9597">MHESRCGVCCNSCERKDKVACKGCLNMEGPFWGGTCEVKSCCEKNKYDHCGVCPEFPCEVLSNMGKEQGFDPTIKIEKCREWSTF</sequence>
<accession>A0A4U8QD45</accession>
<dbReference type="Proteomes" id="UP000306509">
    <property type="component" value="Unassembled WGS sequence"/>
</dbReference>
<protein>
    <recommendedName>
        <fullName evidence="3">DUF3795 domain-containing protein</fullName>
    </recommendedName>
</protein>
<comment type="caution">
    <text evidence="1">The sequence shown here is derived from an EMBL/GenBank/DDBJ whole genome shotgun (WGS) entry which is preliminary data.</text>
</comment>